<evidence type="ECO:0000313" key="2">
    <source>
        <dbReference type="Proteomes" id="UP000027058"/>
    </source>
</evidence>
<evidence type="ECO:0000313" key="1">
    <source>
        <dbReference type="EMBL" id="KDE70906.1"/>
    </source>
</evidence>
<dbReference type="AlphaFoldDB" id="A0AB73C1V6"/>
<organism evidence="1 2">
    <name type="scientific">Fusobacterium necrophorum DJ-2</name>
    <dbReference type="NCBI Taxonomy" id="1441737"/>
    <lineage>
        <taxon>Bacteria</taxon>
        <taxon>Fusobacteriati</taxon>
        <taxon>Fusobacteriota</taxon>
        <taxon>Fusobacteriia</taxon>
        <taxon>Fusobacteriales</taxon>
        <taxon>Fusobacteriaceae</taxon>
        <taxon>Fusobacterium</taxon>
    </lineage>
</organism>
<sequence length="348" mass="39582">MRGNRGEISDFTSKPNYFVKTNDKEWAETEDGKKKIAIADSKIDSFNKNNPDREYYKIIDGRKKEVLIASNPKAKSYWYHLGKSFDEIGNVSLHLLEAGDKFFSSDIKGAVGEGFAAINSLFKPASLGIGAKLGDEKGRVRKGSNQYGTKEEVEGKQEFIRRNTESVTDMVVTPIVIKSVGVGISKGKELVNSYKYNSYISNPNVSYDGVKKASKYLKDIDVNRVERKKIINSFVKETIRSEKAGLNQYGIRFYDIDYKIKTYPAYPEGQYLFETFTPYVNRENLALPPSWNQMTSIKQFQIKPETLMFKGKAGPQFLEGAHYIYPGGAPQIFIYRPDIYKTLLEIKY</sequence>
<dbReference type="EMBL" id="JAAH01000116">
    <property type="protein sequence ID" value="KDE70906.1"/>
    <property type="molecule type" value="Genomic_DNA"/>
</dbReference>
<protein>
    <submittedName>
        <fullName evidence="1">Uncharacterized protein</fullName>
    </submittedName>
</protein>
<accession>A0AB73C1V6</accession>
<dbReference type="RefSeq" id="WP_249169651.1">
    <property type="nucleotide sequence ID" value="NZ_JAAH01000116.1"/>
</dbReference>
<proteinExistence type="predicted"/>
<comment type="caution">
    <text evidence="1">The sequence shown here is derived from an EMBL/GenBank/DDBJ whole genome shotgun (WGS) entry which is preliminary data.</text>
</comment>
<reference evidence="1 2" key="1">
    <citation type="submission" date="2014-01" db="EMBL/GenBank/DDBJ databases">
        <title>Comparative genomics of Fusobacterium necrophorum wild isolates.</title>
        <authorList>
            <person name="Kittichotirat W."/>
            <person name="Bumgarner R.E."/>
            <person name="Lawrence P."/>
        </authorList>
    </citation>
    <scope>NUCLEOTIDE SEQUENCE [LARGE SCALE GENOMIC DNA]</scope>
    <source>
        <strain evidence="1 2">DJ-2</strain>
    </source>
</reference>
<dbReference type="Proteomes" id="UP000027058">
    <property type="component" value="Unassembled WGS sequence"/>
</dbReference>
<gene>
    <name evidence="1" type="ORF">FUSO8_08625</name>
</gene>
<name>A0AB73C1V6_9FUSO</name>